<proteinExistence type="predicted"/>
<name>A0A0F7S6H0_9BASI</name>
<feature type="chain" id="PRO_5002521653" evidence="1">
    <location>
        <begin position="23"/>
        <end position="124"/>
    </location>
</feature>
<evidence type="ECO:0000256" key="1">
    <source>
        <dbReference type="SAM" id="SignalP"/>
    </source>
</evidence>
<evidence type="ECO:0000313" key="2">
    <source>
        <dbReference type="EMBL" id="CDW98537.1"/>
    </source>
</evidence>
<dbReference type="EMBL" id="CCFA01003434">
    <property type="protein sequence ID" value="CDW98537.1"/>
    <property type="molecule type" value="Genomic_DNA"/>
</dbReference>
<gene>
    <name evidence="2" type="primary">SSCI57490.1</name>
</gene>
<reference evidence="3" key="1">
    <citation type="submission" date="2014-06" db="EMBL/GenBank/DDBJ databases">
        <authorList>
            <person name="Berkman P.J."/>
        </authorList>
    </citation>
    <scope>NUCLEOTIDE SEQUENCE [LARGE SCALE GENOMIC DNA]</scope>
</reference>
<keyword evidence="3" id="KW-1185">Reference proteome</keyword>
<dbReference type="Proteomes" id="UP000242770">
    <property type="component" value="Unassembled WGS sequence"/>
</dbReference>
<keyword evidence="1" id="KW-0732">Signal</keyword>
<sequence length="124" mass="13528">MFSKNFLITFLAAALALPWANALTLPEDTVLWRPGEPPNSFLATVNRLVAEAVQGMQPTDYTAHGTPVYPSAPNGAVEAIFRSLQQDRRFQSRSAIIYGSDFNAWYQGYTPKPGLIPGLGSLLS</sequence>
<evidence type="ECO:0000313" key="3">
    <source>
        <dbReference type="Proteomes" id="UP000242770"/>
    </source>
</evidence>
<feature type="signal peptide" evidence="1">
    <location>
        <begin position="1"/>
        <end position="22"/>
    </location>
</feature>
<organism evidence="2 3">
    <name type="scientific">Sporisorium scitamineum</name>
    <dbReference type="NCBI Taxonomy" id="49012"/>
    <lineage>
        <taxon>Eukaryota</taxon>
        <taxon>Fungi</taxon>
        <taxon>Dikarya</taxon>
        <taxon>Basidiomycota</taxon>
        <taxon>Ustilaginomycotina</taxon>
        <taxon>Ustilaginomycetes</taxon>
        <taxon>Ustilaginales</taxon>
        <taxon>Ustilaginaceae</taxon>
        <taxon>Sporisorium</taxon>
    </lineage>
</organism>
<accession>A0A0F7S6H0</accession>
<dbReference type="AlphaFoldDB" id="A0A0F7S6H0"/>
<protein>
    <submittedName>
        <fullName evidence="2">Uncharacterized protein</fullName>
    </submittedName>
</protein>